<reference evidence="3 4" key="1">
    <citation type="submission" date="2019-01" db="EMBL/GenBank/DDBJ databases">
        <authorList>
            <person name="Chen W.-M."/>
        </authorList>
    </citation>
    <scope>NUCLEOTIDE SEQUENCE [LARGE SCALE GENOMIC DNA]</scope>
    <source>
        <strain evidence="3 4">CCP-6</strain>
    </source>
</reference>
<dbReference type="Proteomes" id="UP000282957">
    <property type="component" value="Unassembled WGS sequence"/>
</dbReference>
<sequence length="212" mass="22221">MRIASVLRRLAPLFLLATMLPACATIVSGTSNISVATEPPGATCALERRGEVVGGIASTPSMVRVPRSMRDMTLRCNHQAYGQGTTTVPSGINPMIIGNVLVGGLVGLAVDASTGAMGRYPEEVSLTLQPDPRLAGAGATDDTALLRRVMNERIAASRFICPRTGRSRSDCAAEVENQERERNSLGAAPRPAGPVPVGTYYLQPVTPGMFGS</sequence>
<evidence type="ECO:0000313" key="3">
    <source>
        <dbReference type="EMBL" id="RVT96864.1"/>
    </source>
</evidence>
<protein>
    <submittedName>
        <fullName evidence="3">Uncharacterized protein</fullName>
    </submittedName>
</protein>
<dbReference type="EMBL" id="SACL01000003">
    <property type="protein sequence ID" value="RVT96864.1"/>
    <property type="molecule type" value="Genomic_DNA"/>
</dbReference>
<feature type="chain" id="PRO_5019529871" evidence="2">
    <location>
        <begin position="25"/>
        <end position="212"/>
    </location>
</feature>
<evidence type="ECO:0000256" key="1">
    <source>
        <dbReference type="SAM" id="MobiDB-lite"/>
    </source>
</evidence>
<comment type="caution">
    <text evidence="3">The sequence shown here is derived from an EMBL/GenBank/DDBJ whole genome shotgun (WGS) entry which is preliminary data.</text>
</comment>
<gene>
    <name evidence="3" type="ORF">EOD42_10695</name>
</gene>
<keyword evidence="2" id="KW-0732">Signal</keyword>
<name>A0A437MGT8_9PROT</name>
<accession>A0A437MGT8</accession>
<evidence type="ECO:0000313" key="4">
    <source>
        <dbReference type="Proteomes" id="UP000282957"/>
    </source>
</evidence>
<organism evidence="3 4">
    <name type="scientific">Rhodovarius crocodyli</name>
    <dbReference type="NCBI Taxonomy" id="1979269"/>
    <lineage>
        <taxon>Bacteria</taxon>
        <taxon>Pseudomonadati</taxon>
        <taxon>Pseudomonadota</taxon>
        <taxon>Alphaproteobacteria</taxon>
        <taxon>Acetobacterales</taxon>
        <taxon>Roseomonadaceae</taxon>
        <taxon>Rhodovarius</taxon>
    </lineage>
</organism>
<feature type="signal peptide" evidence="2">
    <location>
        <begin position="1"/>
        <end position="24"/>
    </location>
</feature>
<dbReference type="AlphaFoldDB" id="A0A437MGT8"/>
<evidence type="ECO:0000256" key="2">
    <source>
        <dbReference type="SAM" id="SignalP"/>
    </source>
</evidence>
<keyword evidence="4" id="KW-1185">Reference proteome</keyword>
<feature type="compositionally biased region" description="Basic and acidic residues" evidence="1">
    <location>
        <begin position="174"/>
        <end position="183"/>
    </location>
</feature>
<proteinExistence type="predicted"/>
<feature type="region of interest" description="Disordered" evidence="1">
    <location>
        <begin position="174"/>
        <end position="193"/>
    </location>
</feature>